<evidence type="ECO:0000259" key="7">
    <source>
        <dbReference type="Pfam" id="PF09335"/>
    </source>
</evidence>
<evidence type="ECO:0000313" key="8">
    <source>
        <dbReference type="EMBL" id="SHF78024.1"/>
    </source>
</evidence>
<sequence>MKETILHLFQQYPHAALLISIFISVVVALLGVIPSFFITAANILFFGFWEGTAISFIGESVGAIIAFLLYRAGFKKSISIQLQKYPKVQRLTEAEGRQAFLLILALRLIPYVPSGLVTFAASIGRVSALTFLIASSTGKLPALLLEAFSVYEVMQFGLIGKLLLTTISLLLLFFLAREAFFKTRK</sequence>
<dbReference type="PANTHER" id="PTHR12677">
    <property type="entry name" value="GOLGI APPARATUS MEMBRANE PROTEIN TVP38-RELATED"/>
    <property type="match status" value="1"/>
</dbReference>
<organism evidence="8 9">
    <name type="scientific">Flavisolibacter ginsengisoli DSM 18119</name>
    <dbReference type="NCBI Taxonomy" id="1121884"/>
    <lineage>
        <taxon>Bacteria</taxon>
        <taxon>Pseudomonadati</taxon>
        <taxon>Bacteroidota</taxon>
        <taxon>Chitinophagia</taxon>
        <taxon>Chitinophagales</taxon>
        <taxon>Chitinophagaceae</taxon>
        <taxon>Flavisolibacter</taxon>
    </lineage>
</organism>
<dbReference type="InterPro" id="IPR015414">
    <property type="entry name" value="TMEM64"/>
</dbReference>
<dbReference type="STRING" id="1121884.SAMN02745131_03508"/>
<dbReference type="InterPro" id="IPR032816">
    <property type="entry name" value="VTT_dom"/>
</dbReference>
<dbReference type="PANTHER" id="PTHR12677:SF55">
    <property type="entry name" value="UNDECAPRENYL PHOSPHATE TRANSPORTER SAOUHSC_00901-RELATED"/>
    <property type="match status" value="1"/>
</dbReference>
<dbReference type="EMBL" id="FQUU01000018">
    <property type="protein sequence ID" value="SHF78024.1"/>
    <property type="molecule type" value="Genomic_DNA"/>
</dbReference>
<evidence type="ECO:0000256" key="1">
    <source>
        <dbReference type="ARBA" id="ARBA00004651"/>
    </source>
</evidence>
<keyword evidence="4 6" id="KW-1133">Transmembrane helix</keyword>
<dbReference type="RefSeq" id="WP_072836633.1">
    <property type="nucleotide sequence ID" value="NZ_FQUU01000018.1"/>
</dbReference>
<dbReference type="GO" id="GO:0005886">
    <property type="term" value="C:plasma membrane"/>
    <property type="evidence" value="ECO:0007669"/>
    <property type="project" value="UniProtKB-SubCell"/>
</dbReference>
<feature type="domain" description="VTT" evidence="7">
    <location>
        <begin position="33"/>
        <end position="151"/>
    </location>
</feature>
<evidence type="ECO:0000256" key="6">
    <source>
        <dbReference type="RuleBase" id="RU366058"/>
    </source>
</evidence>
<keyword evidence="5 6" id="KW-0472">Membrane</keyword>
<evidence type="ECO:0000256" key="4">
    <source>
        <dbReference type="ARBA" id="ARBA00022989"/>
    </source>
</evidence>
<comment type="similarity">
    <text evidence="6">Belongs to the TVP38/TMEM64 family.</text>
</comment>
<evidence type="ECO:0000256" key="5">
    <source>
        <dbReference type="ARBA" id="ARBA00023136"/>
    </source>
</evidence>
<dbReference type="Proteomes" id="UP000184048">
    <property type="component" value="Unassembled WGS sequence"/>
</dbReference>
<reference evidence="8 9" key="1">
    <citation type="submission" date="2016-11" db="EMBL/GenBank/DDBJ databases">
        <authorList>
            <person name="Jaros S."/>
            <person name="Januszkiewicz K."/>
            <person name="Wedrychowicz H."/>
        </authorList>
    </citation>
    <scope>NUCLEOTIDE SEQUENCE [LARGE SCALE GENOMIC DNA]</scope>
    <source>
        <strain evidence="8 9">DSM 18119</strain>
    </source>
</reference>
<proteinExistence type="inferred from homology"/>
<evidence type="ECO:0000313" key="9">
    <source>
        <dbReference type="Proteomes" id="UP000184048"/>
    </source>
</evidence>
<keyword evidence="2 6" id="KW-1003">Cell membrane</keyword>
<name>A0A1M5EFV7_9BACT</name>
<keyword evidence="3 6" id="KW-0812">Transmembrane</keyword>
<feature type="transmembrane region" description="Helical" evidence="6">
    <location>
        <begin position="12"/>
        <end position="37"/>
    </location>
</feature>
<gene>
    <name evidence="8" type="ORF">SAMN02745131_03508</name>
</gene>
<evidence type="ECO:0000256" key="2">
    <source>
        <dbReference type="ARBA" id="ARBA00022475"/>
    </source>
</evidence>
<feature type="transmembrane region" description="Helical" evidence="6">
    <location>
        <begin position="100"/>
        <end position="133"/>
    </location>
</feature>
<evidence type="ECO:0000256" key="3">
    <source>
        <dbReference type="ARBA" id="ARBA00022692"/>
    </source>
</evidence>
<feature type="transmembrane region" description="Helical" evidence="6">
    <location>
        <begin position="43"/>
        <end position="70"/>
    </location>
</feature>
<protein>
    <recommendedName>
        <fullName evidence="6">TVP38/TMEM64 family membrane protein</fullName>
    </recommendedName>
</protein>
<dbReference type="OrthoDB" id="5471155at2"/>
<comment type="caution">
    <text evidence="6">Lacks conserved residue(s) required for the propagation of feature annotation.</text>
</comment>
<keyword evidence="9" id="KW-1185">Reference proteome</keyword>
<accession>A0A1M5EFV7</accession>
<comment type="subcellular location">
    <subcellularLocation>
        <location evidence="1 6">Cell membrane</location>
        <topology evidence="1 6">Multi-pass membrane protein</topology>
    </subcellularLocation>
</comment>
<feature type="transmembrane region" description="Helical" evidence="6">
    <location>
        <begin position="153"/>
        <end position="176"/>
    </location>
</feature>
<dbReference type="Pfam" id="PF09335">
    <property type="entry name" value="VTT_dom"/>
    <property type="match status" value="1"/>
</dbReference>
<dbReference type="AlphaFoldDB" id="A0A1M5EFV7"/>